<protein>
    <recommendedName>
        <fullName evidence="1">KIB1-4 beta-propeller domain-containing protein</fullName>
    </recommendedName>
</protein>
<keyword evidence="3" id="KW-1185">Reference proteome</keyword>
<comment type="caution">
    <text evidence="2">The sequence shown here is derived from an EMBL/GenBank/DDBJ whole genome shotgun (WGS) entry which is preliminary data.</text>
</comment>
<sequence>MADGLKDWSELGEDLLSRIGHCLRTLEDVIRFRAVCNPWRRALLAEQQRRFSPFTQWLMLPFCRSNNMNMEISIRSTISDSLAAAAVATPVTGCKGSENCRCFYNVALHQFHHIEFPQGLQGKRYRGSTMGWLCIVDKTPSISLLNPLTKTEIPLPPATSFPDVLAYRPEKARGEYLLRMADGSEESISKNFFLKKYLKRVVVSAEPTLQECIVMAIRWNTEDNRLAFCRPAEIEAGWKLVAHEEENGIPPDKIGFVDVVFWRDRFYALDWGGRILVCDFSANPHHPTLSFFLEFHSNRYGYSYADNQYLVVCPAAVTGDDDDQLVMVSRFTKWMDIDESDDDSNSDDDCEPSNTARTYWAEKFKVFKMKKDVVGWDEFNSIGEFALFLGFSSSATFVHTKAHPGVVPNSIYFTDDIIDSHRGRMHGGHDMGVYNLATQKVMPLYSTTTLHDNPVMISPLPLWFSPSIVTGS</sequence>
<dbReference type="InterPro" id="IPR050942">
    <property type="entry name" value="F-box_BR-signaling"/>
</dbReference>
<feature type="domain" description="KIB1-4 beta-propeller" evidence="1">
    <location>
        <begin position="103"/>
        <end position="435"/>
    </location>
</feature>
<dbReference type="AlphaFoldDB" id="A0AAV0RJR7"/>
<dbReference type="Pfam" id="PF03478">
    <property type="entry name" value="Beta-prop_KIB1-4"/>
    <property type="match status" value="1"/>
</dbReference>
<reference evidence="2" key="1">
    <citation type="submission" date="2022-08" db="EMBL/GenBank/DDBJ databases">
        <authorList>
            <person name="Gutierrez-Valencia J."/>
        </authorList>
    </citation>
    <scope>NUCLEOTIDE SEQUENCE</scope>
</reference>
<proteinExistence type="predicted"/>
<dbReference type="Proteomes" id="UP001154282">
    <property type="component" value="Unassembled WGS sequence"/>
</dbReference>
<dbReference type="EMBL" id="CAMGYJ010000011">
    <property type="protein sequence ID" value="CAI0557805.1"/>
    <property type="molecule type" value="Genomic_DNA"/>
</dbReference>
<evidence type="ECO:0000313" key="2">
    <source>
        <dbReference type="EMBL" id="CAI0557805.1"/>
    </source>
</evidence>
<evidence type="ECO:0000313" key="3">
    <source>
        <dbReference type="Proteomes" id="UP001154282"/>
    </source>
</evidence>
<accession>A0AAV0RJR7</accession>
<dbReference type="InterPro" id="IPR005174">
    <property type="entry name" value="KIB1-4_b-propeller"/>
</dbReference>
<dbReference type="Gene3D" id="1.20.1280.50">
    <property type="match status" value="1"/>
</dbReference>
<organism evidence="2 3">
    <name type="scientific">Linum tenue</name>
    <dbReference type="NCBI Taxonomy" id="586396"/>
    <lineage>
        <taxon>Eukaryota</taxon>
        <taxon>Viridiplantae</taxon>
        <taxon>Streptophyta</taxon>
        <taxon>Embryophyta</taxon>
        <taxon>Tracheophyta</taxon>
        <taxon>Spermatophyta</taxon>
        <taxon>Magnoliopsida</taxon>
        <taxon>eudicotyledons</taxon>
        <taxon>Gunneridae</taxon>
        <taxon>Pentapetalae</taxon>
        <taxon>rosids</taxon>
        <taxon>fabids</taxon>
        <taxon>Malpighiales</taxon>
        <taxon>Linaceae</taxon>
        <taxon>Linum</taxon>
    </lineage>
</organism>
<gene>
    <name evidence="2" type="ORF">LITE_LOCUS48492</name>
</gene>
<evidence type="ECO:0000259" key="1">
    <source>
        <dbReference type="Pfam" id="PF03478"/>
    </source>
</evidence>
<dbReference type="PANTHER" id="PTHR44259">
    <property type="entry name" value="OS07G0183000 PROTEIN-RELATED"/>
    <property type="match status" value="1"/>
</dbReference>
<name>A0AAV0RJR7_9ROSI</name>